<gene>
    <name evidence="2" type="ORF">ENN50_00590</name>
</gene>
<dbReference type="InterPro" id="IPR012899">
    <property type="entry name" value="LTXXQ"/>
</dbReference>
<dbReference type="Gene3D" id="1.20.120.1490">
    <property type="match status" value="1"/>
</dbReference>
<sequence length="214" mass="24791">MWNNWESSSCFRQEMTASVMSHTEFLKRWQNISWIDRHMFRHYFQYASKGVNMMNTRNSRLTGLLLFGWMMLLPLTMLHAGAGSGPAERGAGGPDAGTRMSRVDAREMFDNLDLSTDQVRKLKTHKMNNRRTIIRLRTELDLLKADMFEAALAGEPDMKQIEGISRQIGDVQARMTLERMKSLIYLRSILTDEQKKVMDSHHLMFSTIDGRGRK</sequence>
<keyword evidence="1" id="KW-0472">Membrane</keyword>
<evidence type="ECO:0000313" key="2">
    <source>
        <dbReference type="EMBL" id="HED30198.1"/>
    </source>
</evidence>
<dbReference type="Pfam" id="PF07813">
    <property type="entry name" value="LTXXQ"/>
    <property type="match status" value="1"/>
</dbReference>
<evidence type="ECO:0008006" key="3">
    <source>
        <dbReference type="Google" id="ProtNLM"/>
    </source>
</evidence>
<proteinExistence type="predicted"/>
<comment type="caution">
    <text evidence="2">The sequence shown here is derived from an EMBL/GenBank/DDBJ whole genome shotgun (WGS) entry which is preliminary data.</text>
</comment>
<evidence type="ECO:0000256" key="1">
    <source>
        <dbReference type="SAM" id="Phobius"/>
    </source>
</evidence>
<feature type="transmembrane region" description="Helical" evidence="1">
    <location>
        <begin position="61"/>
        <end position="82"/>
    </location>
</feature>
<protein>
    <recommendedName>
        <fullName evidence="3">Periplasmic heavy metal sensor</fullName>
    </recommendedName>
</protein>
<keyword evidence="1" id="KW-0812">Transmembrane</keyword>
<dbReference type="EMBL" id="DSBW01000013">
    <property type="protein sequence ID" value="HED30198.1"/>
    <property type="molecule type" value="Genomic_DNA"/>
</dbReference>
<keyword evidence="1" id="KW-1133">Transmembrane helix</keyword>
<organism evidence="2">
    <name type="scientific">Prosthecochloris aestuarii</name>
    <dbReference type="NCBI Taxonomy" id="1102"/>
    <lineage>
        <taxon>Bacteria</taxon>
        <taxon>Pseudomonadati</taxon>
        <taxon>Chlorobiota</taxon>
        <taxon>Chlorobiia</taxon>
        <taxon>Chlorobiales</taxon>
        <taxon>Chlorobiaceae</taxon>
        <taxon>Prosthecochloris</taxon>
    </lineage>
</organism>
<dbReference type="Proteomes" id="UP000886335">
    <property type="component" value="Unassembled WGS sequence"/>
</dbReference>
<reference evidence="2" key="1">
    <citation type="journal article" date="2020" name="mSystems">
        <title>Genome- and Community-Level Interaction Insights into Carbon Utilization and Element Cycling Functions of Hydrothermarchaeota in Hydrothermal Sediment.</title>
        <authorList>
            <person name="Zhou Z."/>
            <person name="Liu Y."/>
            <person name="Xu W."/>
            <person name="Pan J."/>
            <person name="Luo Z.H."/>
            <person name="Li M."/>
        </authorList>
    </citation>
    <scope>NUCLEOTIDE SEQUENCE [LARGE SCALE GENOMIC DNA]</scope>
    <source>
        <strain evidence="2">SpSt-1181</strain>
    </source>
</reference>
<dbReference type="AlphaFoldDB" id="A0A831SQY1"/>
<accession>A0A831SQY1</accession>
<name>A0A831SQY1_PROAE</name>